<keyword evidence="2" id="KW-1185">Reference proteome</keyword>
<name>A0A5P1FIM5_ASPOF</name>
<sequence>MVDFSYDSTWWMRSLKRAWLQQSISISILDCLMQSVLVHVSSGVQRHNTRNPACSSARNAVIHANVYLQGPMPTRKNAHATITGRPREEAQNALRAFFCYSFPISS</sequence>
<dbReference type="AlphaFoldDB" id="A0A5P1FIM5"/>
<protein>
    <submittedName>
        <fullName evidence="1">Uncharacterized protein</fullName>
    </submittedName>
</protein>
<proteinExistence type="predicted"/>
<evidence type="ECO:0000313" key="1">
    <source>
        <dbReference type="EMBL" id="ONK77934.1"/>
    </source>
</evidence>
<reference evidence="2" key="1">
    <citation type="journal article" date="2017" name="Nat. Commun.">
        <title>The asparagus genome sheds light on the origin and evolution of a young Y chromosome.</title>
        <authorList>
            <person name="Harkess A."/>
            <person name="Zhou J."/>
            <person name="Xu C."/>
            <person name="Bowers J.E."/>
            <person name="Van der Hulst R."/>
            <person name="Ayyampalayam S."/>
            <person name="Mercati F."/>
            <person name="Riccardi P."/>
            <person name="McKain M.R."/>
            <person name="Kakrana A."/>
            <person name="Tang H."/>
            <person name="Ray J."/>
            <person name="Groenendijk J."/>
            <person name="Arikit S."/>
            <person name="Mathioni S.M."/>
            <person name="Nakano M."/>
            <person name="Shan H."/>
            <person name="Telgmann-Rauber A."/>
            <person name="Kanno A."/>
            <person name="Yue Z."/>
            <person name="Chen H."/>
            <person name="Li W."/>
            <person name="Chen Y."/>
            <person name="Xu X."/>
            <person name="Zhang Y."/>
            <person name="Luo S."/>
            <person name="Chen H."/>
            <person name="Gao J."/>
            <person name="Mao Z."/>
            <person name="Pires J.C."/>
            <person name="Luo M."/>
            <person name="Kudrna D."/>
            <person name="Wing R.A."/>
            <person name="Meyers B.C."/>
            <person name="Yi K."/>
            <person name="Kong H."/>
            <person name="Lavrijsen P."/>
            <person name="Sunseri F."/>
            <person name="Falavigna A."/>
            <person name="Ye Y."/>
            <person name="Leebens-Mack J.H."/>
            <person name="Chen G."/>
        </authorList>
    </citation>
    <scope>NUCLEOTIDE SEQUENCE [LARGE SCALE GENOMIC DNA]</scope>
    <source>
        <strain evidence="2">cv. DH0086</strain>
    </source>
</reference>
<accession>A0A5P1FIM5</accession>
<dbReference type="OMA" id="NTRNPAC"/>
<dbReference type="EMBL" id="CM007382">
    <property type="protein sequence ID" value="ONK77934.1"/>
    <property type="molecule type" value="Genomic_DNA"/>
</dbReference>
<organism evidence="1 2">
    <name type="scientific">Asparagus officinalis</name>
    <name type="common">Garden asparagus</name>
    <dbReference type="NCBI Taxonomy" id="4686"/>
    <lineage>
        <taxon>Eukaryota</taxon>
        <taxon>Viridiplantae</taxon>
        <taxon>Streptophyta</taxon>
        <taxon>Embryophyta</taxon>
        <taxon>Tracheophyta</taxon>
        <taxon>Spermatophyta</taxon>
        <taxon>Magnoliopsida</taxon>
        <taxon>Liliopsida</taxon>
        <taxon>Asparagales</taxon>
        <taxon>Asparagaceae</taxon>
        <taxon>Asparagoideae</taxon>
        <taxon>Asparagus</taxon>
    </lineage>
</organism>
<evidence type="ECO:0000313" key="2">
    <source>
        <dbReference type="Proteomes" id="UP000243459"/>
    </source>
</evidence>
<gene>
    <name evidence="1" type="ORF">A4U43_C02F12470</name>
</gene>
<dbReference type="Gramene" id="ONK77934">
    <property type="protein sequence ID" value="ONK77934"/>
    <property type="gene ID" value="A4U43_C02F12470"/>
</dbReference>
<dbReference type="Proteomes" id="UP000243459">
    <property type="component" value="Chromosome 2"/>
</dbReference>